<feature type="compositionally biased region" description="Basic and acidic residues" evidence="1">
    <location>
        <begin position="94"/>
        <end position="108"/>
    </location>
</feature>
<evidence type="ECO:0000256" key="1">
    <source>
        <dbReference type="SAM" id="MobiDB-lite"/>
    </source>
</evidence>
<dbReference type="PANTHER" id="PTHR48475">
    <property type="entry name" value="RIBONUCLEASE H"/>
    <property type="match status" value="1"/>
</dbReference>
<dbReference type="InterPro" id="IPR036397">
    <property type="entry name" value="RNaseH_sf"/>
</dbReference>
<dbReference type="Gene3D" id="3.30.420.10">
    <property type="entry name" value="Ribonuclease H-like superfamily/Ribonuclease H"/>
    <property type="match status" value="1"/>
</dbReference>
<dbReference type="InterPro" id="IPR002156">
    <property type="entry name" value="RNaseH_domain"/>
</dbReference>
<gene>
    <name evidence="3" type="ORF">Tci_059230</name>
</gene>
<proteinExistence type="predicted"/>
<feature type="compositionally biased region" description="Basic and acidic residues" evidence="1">
    <location>
        <begin position="293"/>
        <end position="314"/>
    </location>
</feature>
<organism evidence="3">
    <name type="scientific">Tanacetum cinerariifolium</name>
    <name type="common">Dalmatian daisy</name>
    <name type="synonym">Chrysanthemum cinerariifolium</name>
    <dbReference type="NCBI Taxonomy" id="118510"/>
    <lineage>
        <taxon>Eukaryota</taxon>
        <taxon>Viridiplantae</taxon>
        <taxon>Streptophyta</taxon>
        <taxon>Embryophyta</taxon>
        <taxon>Tracheophyta</taxon>
        <taxon>Spermatophyta</taxon>
        <taxon>Magnoliopsida</taxon>
        <taxon>eudicotyledons</taxon>
        <taxon>Gunneridae</taxon>
        <taxon>Pentapetalae</taxon>
        <taxon>asterids</taxon>
        <taxon>campanulids</taxon>
        <taxon>Asterales</taxon>
        <taxon>Asteraceae</taxon>
        <taxon>Asteroideae</taxon>
        <taxon>Anthemideae</taxon>
        <taxon>Anthemidinae</taxon>
        <taxon>Tanacetum</taxon>
    </lineage>
</organism>
<feature type="region of interest" description="Disordered" evidence="1">
    <location>
        <begin position="286"/>
        <end position="314"/>
    </location>
</feature>
<protein>
    <recommendedName>
        <fullName evidence="2">RNase H type-1 domain-containing protein</fullName>
    </recommendedName>
</protein>
<sequence length="314" mass="35186">MDAAKEAFQTMQKLIVELPTLTVTMKGKELMVYLLAANEAVNAVLLVKRRRRQMPIHYVCRPLNAIKGHVLANFLVGTMAGNDPLSEGTTRSKKFLEPDEAPKSSKSKEAQTIITLIDDTGTWKLYTDGASNDHGSGAELILIDLEGMEYFVEGSYKARGEQIKKYKGKVLEMVKYFDKFRISHIPREENKKANALSKLVAVQREGLMKGVLVEEINERHDQRFPGLKDICGRGKLSEIMYKHCFKSFGADTKSRIKKSSAPLVRTGIRSLRVADRGNAEFMKGSTMASAHGADVKGKRTDHIEESEHLWSKAR</sequence>
<dbReference type="EMBL" id="BKCJ010009500">
    <property type="protein sequence ID" value="GEU87252.1"/>
    <property type="molecule type" value="Genomic_DNA"/>
</dbReference>
<evidence type="ECO:0000313" key="3">
    <source>
        <dbReference type="EMBL" id="GEU87252.1"/>
    </source>
</evidence>
<evidence type="ECO:0000259" key="2">
    <source>
        <dbReference type="Pfam" id="PF13456"/>
    </source>
</evidence>
<accession>A0A6L2NQF1</accession>
<dbReference type="AlphaFoldDB" id="A0A6L2NQF1"/>
<dbReference type="Pfam" id="PF13456">
    <property type="entry name" value="RVT_3"/>
    <property type="match status" value="1"/>
</dbReference>
<dbReference type="GO" id="GO:0003676">
    <property type="term" value="F:nucleic acid binding"/>
    <property type="evidence" value="ECO:0007669"/>
    <property type="project" value="InterPro"/>
</dbReference>
<feature type="domain" description="RNase H type-1" evidence="2">
    <location>
        <begin position="152"/>
        <end position="198"/>
    </location>
</feature>
<dbReference type="GO" id="GO:0004523">
    <property type="term" value="F:RNA-DNA hybrid ribonuclease activity"/>
    <property type="evidence" value="ECO:0007669"/>
    <property type="project" value="InterPro"/>
</dbReference>
<dbReference type="PANTHER" id="PTHR48475:SF2">
    <property type="entry name" value="RIBONUCLEASE H"/>
    <property type="match status" value="1"/>
</dbReference>
<name>A0A6L2NQF1_TANCI</name>
<reference evidence="3" key="1">
    <citation type="journal article" date="2019" name="Sci. Rep.">
        <title>Draft genome of Tanacetum cinerariifolium, the natural source of mosquito coil.</title>
        <authorList>
            <person name="Yamashiro T."/>
            <person name="Shiraishi A."/>
            <person name="Satake H."/>
            <person name="Nakayama K."/>
        </authorList>
    </citation>
    <scope>NUCLEOTIDE SEQUENCE</scope>
</reference>
<comment type="caution">
    <text evidence="3">The sequence shown here is derived from an EMBL/GenBank/DDBJ whole genome shotgun (WGS) entry which is preliminary data.</text>
</comment>
<feature type="region of interest" description="Disordered" evidence="1">
    <location>
        <begin position="87"/>
        <end position="108"/>
    </location>
</feature>